<comment type="caution">
    <text evidence="2">The sequence shown here is derived from an EMBL/GenBank/DDBJ whole genome shotgun (WGS) entry which is preliminary data.</text>
</comment>
<feature type="domain" description="RiboL-PSP-HEPN" evidence="1">
    <location>
        <begin position="34"/>
        <end position="208"/>
    </location>
</feature>
<organism evidence="2 3">
    <name type="scientific">Aphanizomenon flos-aquae FACHB-1040</name>
    <dbReference type="NCBI Taxonomy" id="2692887"/>
    <lineage>
        <taxon>Bacteria</taxon>
        <taxon>Bacillati</taxon>
        <taxon>Cyanobacteriota</taxon>
        <taxon>Cyanophyceae</taxon>
        <taxon>Nostocales</taxon>
        <taxon>Aphanizomenonaceae</taxon>
        <taxon>Aphanizomenon</taxon>
    </lineage>
</organism>
<proteinExistence type="predicted"/>
<evidence type="ECO:0000313" key="3">
    <source>
        <dbReference type="Proteomes" id="UP000606721"/>
    </source>
</evidence>
<keyword evidence="3" id="KW-1185">Reference proteome</keyword>
<accession>A0ABR8BTF4</accession>
<reference evidence="2 3" key="1">
    <citation type="journal article" date="2020" name="ISME J.">
        <title>Comparative genomics reveals insights into cyanobacterial evolution and habitat adaptation.</title>
        <authorList>
            <person name="Chen M.Y."/>
            <person name="Teng W.K."/>
            <person name="Zhao L."/>
            <person name="Hu C.X."/>
            <person name="Zhou Y.K."/>
            <person name="Han B.P."/>
            <person name="Song L.R."/>
            <person name="Shu W.S."/>
        </authorList>
    </citation>
    <scope>NUCLEOTIDE SEQUENCE [LARGE SCALE GENOMIC DNA]</scope>
    <source>
        <strain evidence="2 3">FACHB-1040</strain>
    </source>
</reference>
<dbReference type="RefSeq" id="WP_190382730.1">
    <property type="nucleotide sequence ID" value="NZ_JACJQT010000015.1"/>
</dbReference>
<dbReference type="Pfam" id="PF18735">
    <property type="entry name" value="HEPN_RiboL-PSP"/>
    <property type="match status" value="1"/>
</dbReference>
<protein>
    <recommendedName>
        <fullName evidence="1">RiboL-PSP-HEPN domain-containing protein</fullName>
    </recommendedName>
</protein>
<evidence type="ECO:0000259" key="1">
    <source>
        <dbReference type="Pfam" id="PF18735"/>
    </source>
</evidence>
<name>A0ABR8BTF4_APHFL</name>
<gene>
    <name evidence="2" type="ORF">H6F99_07905</name>
</gene>
<sequence length="232" mass="27591">MHDFDIALQEIIEERVSVLFEIERAIFTKRYSLSSRHKDIFSTQSIAMIYSVWESFIQKSFNLYIDEINNLGIDFYDFCDEIVIHHMENDFKQFKEYPEKDNRKVQFFVSLKNFHAISSCSISRVVNTESNVGFNVLNKLLKSFALEKFPEHWKDYKYPNPNLKDSLDLFLRLRNSVAHGGDLVSPDRIDQAVYTRFKKLLTDLMYEIRLKMLYGLEHQTFLKLRQNSLTND</sequence>
<evidence type="ECO:0000313" key="2">
    <source>
        <dbReference type="EMBL" id="MBD2278229.1"/>
    </source>
</evidence>
<dbReference type="EMBL" id="JACJQT010000015">
    <property type="protein sequence ID" value="MBD2278229.1"/>
    <property type="molecule type" value="Genomic_DNA"/>
</dbReference>
<dbReference type="Proteomes" id="UP000606721">
    <property type="component" value="Unassembled WGS sequence"/>
</dbReference>
<dbReference type="InterPro" id="IPR041519">
    <property type="entry name" value="HEPN_RiboL-PSP"/>
</dbReference>